<feature type="region of interest" description="Disordered" evidence="1">
    <location>
        <begin position="125"/>
        <end position="222"/>
    </location>
</feature>
<gene>
    <name evidence="3" type="ORF">HER39_19460</name>
</gene>
<protein>
    <recommendedName>
        <fullName evidence="5">Cell division protein FtsL</fullName>
    </recommendedName>
</protein>
<evidence type="ECO:0000313" key="3">
    <source>
        <dbReference type="EMBL" id="NKX52708.1"/>
    </source>
</evidence>
<evidence type="ECO:0000313" key="4">
    <source>
        <dbReference type="Proteomes" id="UP000523795"/>
    </source>
</evidence>
<evidence type="ECO:0000256" key="1">
    <source>
        <dbReference type="SAM" id="MobiDB-lite"/>
    </source>
</evidence>
<comment type="caution">
    <text evidence="3">The sequence shown here is derived from an EMBL/GenBank/DDBJ whole genome shotgun (WGS) entry which is preliminary data.</text>
</comment>
<keyword evidence="2" id="KW-0472">Membrane</keyword>
<sequence length="222" mass="22710">MLSGARQRGSAFPGNPAPRRTPLALVAGTSGRKRVPFALFCFAVLVAALGCVLMLNISVSGGQYEIVELRGQQVSLEQQNEKLTQQLENNRAPQNLAAEAARLGMVLSPSVGSIDLEKMKVVGQPKAADAGTAPNRLVARPEVPGQTPAVAEPRKADTSAQQAADAAAASAARAEQAAAKARQQAASSSAAAGAGSQSAGPNFTEAELYGGTIPAPQQRTGQ</sequence>
<keyword evidence="2" id="KW-1133">Transmembrane helix</keyword>
<evidence type="ECO:0008006" key="5">
    <source>
        <dbReference type="Google" id="ProtNLM"/>
    </source>
</evidence>
<reference evidence="3 4" key="1">
    <citation type="submission" date="2020-04" db="EMBL/GenBank/DDBJ databases">
        <authorList>
            <person name="Liu S."/>
        </authorList>
    </citation>
    <scope>NUCLEOTIDE SEQUENCE [LARGE SCALE GENOMIC DNA]</scope>
    <source>
        <strain evidence="3 4">CGMCC 1.15091</strain>
    </source>
</reference>
<keyword evidence="4" id="KW-1185">Reference proteome</keyword>
<feature type="region of interest" description="Disordered" evidence="1">
    <location>
        <begin position="1"/>
        <end position="21"/>
    </location>
</feature>
<dbReference type="Proteomes" id="UP000523795">
    <property type="component" value="Unassembled WGS sequence"/>
</dbReference>
<accession>A0ABX1JTR5</accession>
<proteinExistence type="predicted"/>
<feature type="compositionally biased region" description="Low complexity" evidence="1">
    <location>
        <begin position="158"/>
        <end position="199"/>
    </location>
</feature>
<feature type="transmembrane region" description="Helical" evidence="2">
    <location>
        <begin position="37"/>
        <end position="57"/>
    </location>
</feature>
<evidence type="ECO:0000256" key="2">
    <source>
        <dbReference type="SAM" id="Phobius"/>
    </source>
</evidence>
<organism evidence="3 4">
    <name type="scientific">Arthrobacter deserti</name>
    <dbReference type="NCBI Taxonomy" id="1742687"/>
    <lineage>
        <taxon>Bacteria</taxon>
        <taxon>Bacillati</taxon>
        <taxon>Actinomycetota</taxon>
        <taxon>Actinomycetes</taxon>
        <taxon>Micrococcales</taxon>
        <taxon>Micrococcaceae</taxon>
        <taxon>Arthrobacter</taxon>
    </lineage>
</organism>
<dbReference type="EMBL" id="JAAZSR010000684">
    <property type="protein sequence ID" value="NKX52708.1"/>
    <property type="molecule type" value="Genomic_DNA"/>
</dbReference>
<name>A0ABX1JTR5_9MICC</name>
<keyword evidence="2" id="KW-0812">Transmembrane</keyword>